<feature type="compositionally biased region" description="Polar residues" evidence="1">
    <location>
        <begin position="23"/>
        <end position="41"/>
    </location>
</feature>
<evidence type="ECO:0000256" key="1">
    <source>
        <dbReference type="SAM" id="MobiDB-lite"/>
    </source>
</evidence>
<dbReference type="InterPro" id="IPR022024">
    <property type="entry name" value="DUF3602"/>
</dbReference>
<accession>A0AA39G9Y8</accession>
<feature type="region of interest" description="Disordered" evidence="1">
    <location>
        <begin position="97"/>
        <end position="138"/>
    </location>
</feature>
<keyword evidence="3" id="KW-1185">Reference proteome</keyword>
<feature type="region of interest" description="Disordered" evidence="1">
    <location>
        <begin position="73"/>
        <end position="92"/>
    </location>
</feature>
<reference evidence="2" key="1">
    <citation type="submission" date="2022-10" db="EMBL/GenBank/DDBJ databases">
        <title>Determination and structural analysis of whole genome sequence of Sarocladium strictum F4-1.</title>
        <authorList>
            <person name="Hu L."/>
            <person name="Jiang Y."/>
        </authorList>
    </citation>
    <scope>NUCLEOTIDE SEQUENCE</scope>
    <source>
        <strain evidence="2">F4-1</strain>
    </source>
</reference>
<dbReference type="AlphaFoldDB" id="A0AA39G9Y8"/>
<dbReference type="EMBL" id="JAPDFR010000009">
    <property type="protein sequence ID" value="KAK0383114.1"/>
    <property type="molecule type" value="Genomic_DNA"/>
</dbReference>
<gene>
    <name evidence="2" type="ORF">NLU13_9027</name>
</gene>
<feature type="compositionally biased region" description="Basic and acidic residues" evidence="1">
    <location>
        <begin position="112"/>
        <end position="126"/>
    </location>
</feature>
<organism evidence="2 3">
    <name type="scientific">Sarocladium strictum</name>
    <name type="common">Black bundle disease fungus</name>
    <name type="synonym">Acremonium strictum</name>
    <dbReference type="NCBI Taxonomy" id="5046"/>
    <lineage>
        <taxon>Eukaryota</taxon>
        <taxon>Fungi</taxon>
        <taxon>Dikarya</taxon>
        <taxon>Ascomycota</taxon>
        <taxon>Pezizomycotina</taxon>
        <taxon>Sordariomycetes</taxon>
        <taxon>Hypocreomycetidae</taxon>
        <taxon>Hypocreales</taxon>
        <taxon>Sarocladiaceae</taxon>
        <taxon>Sarocladium</taxon>
    </lineage>
</organism>
<evidence type="ECO:0000313" key="2">
    <source>
        <dbReference type="EMBL" id="KAK0383114.1"/>
    </source>
</evidence>
<sequence length="138" mass="14347">MTSSFASHGRGGAGNMAKASESPKLTASDLQTPTLKTSVVTTGRGGQGNMAKNTDPAETRLRQDVEAVLRRESTGAQHAGRGGAGNVFKGEDVSNLETTDAAVEDDTASDVPGDKEKNGEKLEKVPSKGKTWLFGKKA</sequence>
<protein>
    <submittedName>
        <fullName evidence="2">Uncharacterized protein</fullName>
    </submittedName>
</protein>
<evidence type="ECO:0000313" key="3">
    <source>
        <dbReference type="Proteomes" id="UP001175261"/>
    </source>
</evidence>
<name>A0AA39G9Y8_SARSR</name>
<comment type="caution">
    <text evidence="2">The sequence shown here is derived from an EMBL/GenBank/DDBJ whole genome shotgun (WGS) entry which is preliminary data.</text>
</comment>
<dbReference type="PANTHER" id="PTHR34693:SF1">
    <property type="entry name" value="PROTEIN PAR32"/>
    <property type="match status" value="1"/>
</dbReference>
<proteinExistence type="predicted"/>
<feature type="region of interest" description="Disordered" evidence="1">
    <location>
        <begin position="1"/>
        <end position="58"/>
    </location>
</feature>
<dbReference type="InterPro" id="IPR053203">
    <property type="entry name" value="Cisplatin_resist-associated"/>
</dbReference>
<dbReference type="Proteomes" id="UP001175261">
    <property type="component" value="Unassembled WGS sequence"/>
</dbReference>
<dbReference type="PANTHER" id="PTHR34693">
    <property type="entry name" value="PROTEIN PAR32"/>
    <property type="match status" value="1"/>
</dbReference>
<dbReference type="Pfam" id="PF12223">
    <property type="entry name" value="DUF3602"/>
    <property type="match status" value="1"/>
</dbReference>